<evidence type="ECO:0000259" key="1">
    <source>
        <dbReference type="SMART" id="SM00563"/>
    </source>
</evidence>
<dbReference type="Pfam" id="PF01553">
    <property type="entry name" value="Acyltransferase"/>
    <property type="match status" value="1"/>
</dbReference>
<accession>A0A7Z0HYB3</accession>
<sequence length="289" mass="32026">MRDSAPHISYAASAGTIGARAAIRMIEHITGRQRLLRRLDARQVGSAQGHAFWRDTMDAFGLHLDLRRGCLENIPETGPLVLVSNHPYGILDGLVMGYLLSGTRRDFRILAHQAFRQAPQVSGCILPIDFSGTRAALDANLQTRADALRYLSGGGAIGIFPGGTVSTAPTPFTRPSDPAWRGFSARLIQRSRATVVPVWFDGHNSRLFQVASHLNYTLRMALLIREFRTRIDRPVRMAIGQPIGPETLARHSGNAKELLDFLRAATYQLAEERLDPTHLGYEFEAAYRN</sequence>
<keyword evidence="3" id="KW-1185">Reference proteome</keyword>
<dbReference type="GO" id="GO:0016746">
    <property type="term" value="F:acyltransferase activity"/>
    <property type="evidence" value="ECO:0007669"/>
    <property type="project" value="UniProtKB-KW"/>
</dbReference>
<dbReference type="CDD" id="cd07986">
    <property type="entry name" value="LPLAT_ACT14924-like"/>
    <property type="match status" value="1"/>
</dbReference>
<dbReference type="EMBL" id="JACBXS010000008">
    <property type="protein sequence ID" value="NYS24507.1"/>
    <property type="molecule type" value="Genomic_DNA"/>
</dbReference>
<dbReference type="InterPro" id="IPR002123">
    <property type="entry name" value="Plipid/glycerol_acylTrfase"/>
</dbReference>
<comment type="caution">
    <text evidence="2">The sequence shown here is derived from an EMBL/GenBank/DDBJ whole genome shotgun (WGS) entry which is preliminary data.</text>
</comment>
<reference evidence="2 3" key="1">
    <citation type="journal article" date="2000" name="Arch. Microbiol.">
        <title>Rhodobaca bogoriensis gen. nov. and sp. nov., an alkaliphilic purple nonsulfur bacterium from African Rift Valley soda lakes.</title>
        <authorList>
            <person name="Milford A.D."/>
            <person name="Achenbach L.A."/>
            <person name="Jung D.O."/>
            <person name="Madigan M.T."/>
        </authorList>
    </citation>
    <scope>NUCLEOTIDE SEQUENCE [LARGE SCALE GENOMIC DNA]</scope>
    <source>
        <strain evidence="2 3">2376</strain>
    </source>
</reference>
<name>A0A7Z0HYB3_9RHOB</name>
<dbReference type="SMART" id="SM00563">
    <property type="entry name" value="PlsC"/>
    <property type="match status" value="1"/>
</dbReference>
<dbReference type="AlphaFoldDB" id="A0A7Z0HYB3"/>
<evidence type="ECO:0000313" key="3">
    <source>
        <dbReference type="Proteomes" id="UP000529417"/>
    </source>
</evidence>
<dbReference type="InterPro" id="IPR045746">
    <property type="entry name" value="ACT14924-like_Acyltransf_dom"/>
</dbReference>
<dbReference type="RefSeq" id="WP_179905201.1">
    <property type="nucleotide sequence ID" value="NZ_JACBXS010000008.1"/>
</dbReference>
<protein>
    <submittedName>
        <fullName evidence="2">Lysophospholipid acyltransferase family protein</fullName>
    </submittedName>
</protein>
<gene>
    <name evidence="2" type="ORF">HUK65_05835</name>
</gene>
<dbReference type="SUPFAM" id="SSF69593">
    <property type="entry name" value="Glycerol-3-phosphate (1)-acyltransferase"/>
    <property type="match status" value="1"/>
</dbReference>
<dbReference type="Proteomes" id="UP000529417">
    <property type="component" value="Unassembled WGS sequence"/>
</dbReference>
<keyword evidence="2" id="KW-0012">Acyltransferase</keyword>
<feature type="domain" description="Phospholipid/glycerol acyltransferase" evidence="1">
    <location>
        <begin position="80"/>
        <end position="203"/>
    </location>
</feature>
<organism evidence="2 3">
    <name type="scientific">Rhabdonatronobacter sediminivivens</name>
    <dbReference type="NCBI Taxonomy" id="2743469"/>
    <lineage>
        <taxon>Bacteria</taxon>
        <taxon>Pseudomonadati</taxon>
        <taxon>Pseudomonadota</taxon>
        <taxon>Alphaproteobacteria</taxon>
        <taxon>Rhodobacterales</taxon>
        <taxon>Paracoccaceae</taxon>
        <taxon>Rhabdonatronobacter</taxon>
    </lineage>
</organism>
<proteinExistence type="predicted"/>
<keyword evidence="2" id="KW-0808">Transferase</keyword>
<evidence type="ECO:0000313" key="2">
    <source>
        <dbReference type="EMBL" id="NYS24507.1"/>
    </source>
</evidence>